<keyword evidence="3" id="KW-1185">Reference proteome</keyword>
<feature type="compositionally biased region" description="Basic and acidic residues" evidence="1">
    <location>
        <begin position="213"/>
        <end position="224"/>
    </location>
</feature>
<dbReference type="EMBL" id="JAADJZ010000007">
    <property type="protein sequence ID" value="KAF2873736.1"/>
    <property type="molecule type" value="Genomic_DNA"/>
</dbReference>
<evidence type="ECO:0000313" key="3">
    <source>
        <dbReference type="Proteomes" id="UP000481861"/>
    </source>
</evidence>
<reference evidence="2 3" key="1">
    <citation type="submission" date="2020-01" db="EMBL/GenBank/DDBJ databases">
        <authorList>
            <consortium name="DOE Joint Genome Institute"/>
            <person name="Haridas S."/>
            <person name="Albert R."/>
            <person name="Binder M."/>
            <person name="Bloem J."/>
            <person name="Labutti K."/>
            <person name="Salamov A."/>
            <person name="Andreopoulos B."/>
            <person name="Baker S.E."/>
            <person name="Barry K."/>
            <person name="Bills G."/>
            <person name="Bluhm B.H."/>
            <person name="Cannon C."/>
            <person name="Castanera R."/>
            <person name="Culley D.E."/>
            <person name="Daum C."/>
            <person name="Ezra D."/>
            <person name="Gonzalez J.B."/>
            <person name="Henrissat B."/>
            <person name="Kuo A."/>
            <person name="Liang C."/>
            <person name="Lipzen A."/>
            <person name="Lutzoni F."/>
            <person name="Magnuson J."/>
            <person name="Mondo S."/>
            <person name="Nolan M."/>
            <person name="Ohm R."/>
            <person name="Pangilinan J."/>
            <person name="Park H.-J.H."/>
            <person name="Ramirez L."/>
            <person name="Alfaro M."/>
            <person name="Sun H."/>
            <person name="Tritt A."/>
            <person name="Yoshinaga Y."/>
            <person name="Zwiers L.-H.L."/>
            <person name="Turgeon B.G."/>
            <person name="Goodwin S.B."/>
            <person name="Spatafora J.W."/>
            <person name="Crous P.W."/>
            <person name="Grigoriev I.V."/>
        </authorList>
    </citation>
    <scope>NUCLEOTIDE SEQUENCE [LARGE SCALE GENOMIC DNA]</scope>
    <source>
        <strain evidence="2 3">CBS 611.86</strain>
    </source>
</reference>
<feature type="region of interest" description="Disordered" evidence="1">
    <location>
        <begin position="202"/>
        <end position="224"/>
    </location>
</feature>
<dbReference type="OrthoDB" id="3793161at2759"/>
<protein>
    <submittedName>
        <fullName evidence="2">Uncharacterized protein</fullName>
    </submittedName>
</protein>
<feature type="compositionally biased region" description="Low complexity" evidence="1">
    <location>
        <begin position="99"/>
        <end position="121"/>
    </location>
</feature>
<dbReference type="AlphaFoldDB" id="A0A7C8MB47"/>
<dbReference type="Proteomes" id="UP000481861">
    <property type="component" value="Unassembled WGS sequence"/>
</dbReference>
<sequence>MCVILLQIYACGHDKEITTTPCPPAIASAYLDWDPYIETSTTTWFPPSPVSTQHQRSTSTTAGTRPVQRQQPLVNGFRHSTPSRGRGRPPIDAPLSVYTSLHSHPPTRPSSPGSTTLSSRSATPNPHYCSTFFRRYLPPSRYPCLACYMRPEWTWQRNRWINDYRIMHPGTRIADLPELAGVSQIPERVGLINIVAEMERMESVNRERPRRGAQRERDRRDQEP</sequence>
<evidence type="ECO:0000256" key="1">
    <source>
        <dbReference type="SAM" id="MobiDB-lite"/>
    </source>
</evidence>
<accession>A0A7C8MB47</accession>
<organism evidence="2 3">
    <name type="scientific">Massariosphaeria phaeospora</name>
    <dbReference type="NCBI Taxonomy" id="100035"/>
    <lineage>
        <taxon>Eukaryota</taxon>
        <taxon>Fungi</taxon>
        <taxon>Dikarya</taxon>
        <taxon>Ascomycota</taxon>
        <taxon>Pezizomycotina</taxon>
        <taxon>Dothideomycetes</taxon>
        <taxon>Pleosporomycetidae</taxon>
        <taxon>Pleosporales</taxon>
        <taxon>Pleosporales incertae sedis</taxon>
        <taxon>Massariosphaeria</taxon>
    </lineage>
</organism>
<name>A0A7C8MB47_9PLEO</name>
<evidence type="ECO:0000313" key="2">
    <source>
        <dbReference type="EMBL" id="KAF2873736.1"/>
    </source>
</evidence>
<feature type="compositionally biased region" description="Polar residues" evidence="1">
    <location>
        <begin position="44"/>
        <end position="83"/>
    </location>
</feature>
<gene>
    <name evidence="2" type="ORF">BDV95DRAFT_352422</name>
</gene>
<comment type="caution">
    <text evidence="2">The sequence shown here is derived from an EMBL/GenBank/DDBJ whole genome shotgun (WGS) entry which is preliminary data.</text>
</comment>
<feature type="region of interest" description="Disordered" evidence="1">
    <location>
        <begin position="44"/>
        <end position="124"/>
    </location>
</feature>
<proteinExistence type="predicted"/>